<dbReference type="InterPro" id="IPR036680">
    <property type="entry name" value="SPOR-like_sf"/>
</dbReference>
<name>A0A850HBT2_9SPHN</name>
<evidence type="ECO:0000313" key="5">
    <source>
        <dbReference type="Proteomes" id="UP000546031"/>
    </source>
</evidence>
<organism evidence="4 5">
    <name type="scientific">Altererythrobacter lutimaris</name>
    <dbReference type="NCBI Taxonomy" id="2743979"/>
    <lineage>
        <taxon>Bacteria</taxon>
        <taxon>Pseudomonadati</taxon>
        <taxon>Pseudomonadota</taxon>
        <taxon>Alphaproteobacteria</taxon>
        <taxon>Sphingomonadales</taxon>
        <taxon>Erythrobacteraceae</taxon>
        <taxon>Altererythrobacter</taxon>
    </lineage>
</organism>
<reference evidence="4 5" key="1">
    <citation type="submission" date="2020-06" db="EMBL/GenBank/DDBJ databases">
        <title>Altererythrobacter lutimaris sp. nov., a marine bacterium isolated from a tidal flat.</title>
        <authorList>
            <person name="Kim D."/>
            <person name="Yoo Y."/>
            <person name="Kim J.-J."/>
        </authorList>
    </citation>
    <scope>NUCLEOTIDE SEQUENCE [LARGE SCALE GENOMIC DNA]</scope>
    <source>
        <strain evidence="4 5">JGD-16</strain>
    </source>
</reference>
<keyword evidence="2" id="KW-0472">Membrane</keyword>
<feature type="region of interest" description="Disordered" evidence="1">
    <location>
        <begin position="75"/>
        <end position="160"/>
    </location>
</feature>
<comment type="caution">
    <text evidence="4">The sequence shown here is derived from an EMBL/GenBank/DDBJ whole genome shotgun (WGS) entry which is preliminary data.</text>
</comment>
<dbReference type="InterPro" id="IPR007730">
    <property type="entry name" value="SPOR-like_dom"/>
</dbReference>
<proteinExistence type="predicted"/>
<evidence type="ECO:0000256" key="1">
    <source>
        <dbReference type="SAM" id="MobiDB-lite"/>
    </source>
</evidence>
<accession>A0A850HBT2</accession>
<keyword evidence="2" id="KW-1133">Transmembrane helix</keyword>
<dbReference type="Pfam" id="PF05036">
    <property type="entry name" value="SPOR"/>
    <property type="match status" value="1"/>
</dbReference>
<keyword evidence="5" id="KW-1185">Reference proteome</keyword>
<keyword evidence="2" id="KW-0812">Transmembrane</keyword>
<evidence type="ECO:0000259" key="3">
    <source>
        <dbReference type="PROSITE" id="PS51724"/>
    </source>
</evidence>
<dbReference type="AlphaFoldDB" id="A0A850HBT2"/>
<feature type="compositionally biased region" description="Basic and acidic residues" evidence="1">
    <location>
        <begin position="88"/>
        <end position="97"/>
    </location>
</feature>
<dbReference type="Gene3D" id="3.30.70.1070">
    <property type="entry name" value="Sporulation related repeat"/>
    <property type="match status" value="1"/>
</dbReference>
<evidence type="ECO:0000313" key="4">
    <source>
        <dbReference type="EMBL" id="NVE94735.1"/>
    </source>
</evidence>
<dbReference type="GO" id="GO:0042834">
    <property type="term" value="F:peptidoglycan binding"/>
    <property type="evidence" value="ECO:0007669"/>
    <property type="project" value="InterPro"/>
</dbReference>
<evidence type="ECO:0000256" key="2">
    <source>
        <dbReference type="SAM" id="Phobius"/>
    </source>
</evidence>
<feature type="domain" description="SPOR" evidence="3">
    <location>
        <begin position="157"/>
        <end position="238"/>
    </location>
</feature>
<feature type="transmembrane region" description="Helical" evidence="2">
    <location>
        <begin position="44"/>
        <end position="65"/>
    </location>
</feature>
<gene>
    <name evidence="4" type="ORF">HUO12_07465</name>
</gene>
<dbReference type="PROSITE" id="PS51724">
    <property type="entry name" value="SPOR"/>
    <property type="match status" value="1"/>
</dbReference>
<feature type="region of interest" description="Disordered" evidence="1">
    <location>
        <begin position="1"/>
        <end position="24"/>
    </location>
</feature>
<protein>
    <submittedName>
        <fullName evidence="4">SPOR domain-containing protein</fullName>
    </submittedName>
</protein>
<dbReference type="Proteomes" id="UP000546031">
    <property type="component" value="Unassembled WGS sequence"/>
</dbReference>
<dbReference type="EMBL" id="JABWTA010000001">
    <property type="protein sequence ID" value="NVE94735.1"/>
    <property type="molecule type" value="Genomic_DNA"/>
</dbReference>
<feature type="compositionally biased region" description="Basic and acidic residues" evidence="1">
    <location>
        <begin position="114"/>
        <end position="124"/>
    </location>
</feature>
<feature type="compositionally biased region" description="Polar residues" evidence="1">
    <location>
        <begin position="1"/>
        <end position="11"/>
    </location>
</feature>
<sequence length="238" mass="24625">MGSDVMTSDNTGFDGELALEDDSLPWLESDEYDEASGELDTARIIGLVVVMLALVAVGVGGAWWFTNRDAATEHVADGSTVEAPPGPYKERPEDPGGKEFAGTGSVASAVGEGQTREGVLRDDPPVEAAGPSIATLPVGETPVPTRPSPTPSGVEAPADTGGISVQVGAYRSRERAVIGWQTLQGQTTALNGVKRRIVKGEADIGTVYRLQALPGDLAAARALCDALKADGVACQVKR</sequence>
<dbReference type="SUPFAM" id="SSF110997">
    <property type="entry name" value="Sporulation related repeat"/>
    <property type="match status" value="1"/>
</dbReference>